<evidence type="ECO:0000313" key="3">
    <source>
        <dbReference type="Proteomes" id="UP000680714"/>
    </source>
</evidence>
<evidence type="ECO:0000313" key="2">
    <source>
        <dbReference type="EMBL" id="MBR9973795.1"/>
    </source>
</evidence>
<accession>A0ABS5IH89</accession>
<keyword evidence="3" id="KW-1185">Reference proteome</keyword>
<name>A0ABS5IH89_9PROT</name>
<sequence length="149" mass="16394">MMNNRDEILRLAALALEQYLGQTRKHADDIHDQDAIAALLEVVTVALRELGGPTPVLRLVNRVLAEQRTLIPEIHEAAAEREARAAIAVPNGGHPDMSAMLADLRKALEAAYPDRPKRKGRKKARKPADRRKPLPTWCRGVIDGGEASS</sequence>
<feature type="compositionally biased region" description="Basic residues" evidence="1">
    <location>
        <begin position="116"/>
        <end position="125"/>
    </location>
</feature>
<feature type="region of interest" description="Disordered" evidence="1">
    <location>
        <begin position="111"/>
        <end position="149"/>
    </location>
</feature>
<dbReference type="EMBL" id="JAGTUF010000032">
    <property type="protein sequence ID" value="MBR9973795.1"/>
    <property type="molecule type" value="Genomic_DNA"/>
</dbReference>
<dbReference type="Proteomes" id="UP000680714">
    <property type="component" value="Unassembled WGS sequence"/>
</dbReference>
<evidence type="ECO:0000256" key="1">
    <source>
        <dbReference type="SAM" id="MobiDB-lite"/>
    </source>
</evidence>
<dbReference type="RefSeq" id="WP_211551863.1">
    <property type="nucleotide sequence ID" value="NZ_JAGTUF010000032.1"/>
</dbReference>
<comment type="caution">
    <text evidence="2">The sequence shown here is derived from an EMBL/GenBank/DDBJ whole genome shotgun (WGS) entry which is preliminary data.</text>
</comment>
<gene>
    <name evidence="2" type="ORF">KEC16_18875</name>
</gene>
<reference evidence="2 3" key="1">
    <citation type="submission" date="2021-04" db="EMBL/GenBank/DDBJ databases">
        <title>Magnetospirillum sulfuroxidans sp. nov., a facultative chemolithoautotrophic sulfur-oxidizing alphaproteobacterium isolated from freshwater sediment and proposals for Paramagetospirillum gen. nov., and Magnetospirillaceae fam. nov.</title>
        <authorList>
            <person name="Koziaeva V."/>
            <person name="Geelhoed J.S."/>
            <person name="Sorokin D.Y."/>
            <person name="Grouzdev D.S."/>
        </authorList>
    </citation>
    <scope>NUCLEOTIDE SEQUENCE [LARGE SCALE GENOMIC DNA]</scope>
    <source>
        <strain evidence="2 3">J10</strain>
    </source>
</reference>
<organism evidence="2 3">
    <name type="scientific">Magnetospirillum sulfuroxidans</name>
    <dbReference type="NCBI Taxonomy" id="611300"/>
    <lineage>
        <taxon>Bacteria</taxon>
        <taxon>Pseudomonadati</taxon>
        <taxon>Pseudomonadota</taxon>
        <taxon>Alphaproteobacteria</taxon>
        <taxon>Rhodospirillales</taxon>
        <taxon>Rhodospirillaceae</taxon>
        <taxon>Magnetospirillum</taxon>
    </lineage>
</organism>
<proteinExistence type="predicted"/>
<protein>
    <submittedName>
        <fullName evidence="2">Uncharacterized protein</fullName>
    </submittedName>
</protein>